<proteinExistence type="predicted"/>
<accession>A0ACC0V6D3</accession>
<dbReference type="Proteomes" id="UP001163324">
    <property type="component" value="Chromosome 3"/>
</dbReference>
<comment type="caution">
    <text evidence="1">The sequence shown here is derived from an EMBL/GenBank/DDBJ whole genome shotgun (WGS) entry which is preliminary data.</text>
</comment>
<evidence type="ECO:0000313" key="1">
    <source>
        <dbReference type="EMBL" id="KAI9901899.1"/>
    </source>
</evidence>
<organism evidence="1 2">
    <name type="scientific">Trichothecium roseum</name>
    <dbReference type="NCBI Taxonomy" id="47278"/>
    <lineage>
        <taxon>Eukaryota</taxon>
        <taxon>Fungi</taxon>
        <taxon>Dikarya</taxon>
        <taxon>Ascomycota</taxon>
        <taxon>Pezizomycotina</taxon>
        <taxon>Sordariomycetes</taxon>
        <taxon>Hypocreomycetidae</taxon>
        <taxon>Hypocreales</taxon>
        <taxon>Hypocreales incertae sedis</taxon>
        <taxon>Trichothecium</taxon>
    </lineage>
</organism>
<reference evidence="1" key="1">
    <citation type="submission" date="2022-10" db="EMBL/GenBank/DDBJ databases">
        <title>Complete Genome of Trichothecium roseum strain YXFP-22015, a Plant Pathogen Isolated from Citrus.</title>
        <authorList>
            <person name="Wang Y."/>
            <person name="Zhu L."/>
        </authorList>
    </citation>
    <scope>NUCLEOTIDE SEQUENCE</scope>
    <source>
        <strain evidence="1">YXFP-22015</strain>
    </source>
</reference>
<gene>
    <name evidence="1" type="ORF">N3K66_003716</name>
</gene>
<dbReference type="EMBL" id="CM047942">
    <property type="protein sequence ID" value="KAI9901899.1"/>
    <property type="molecule type" value="Genomic_DNA"/>
</dbReference>
<sequence length="69" mass="7660">MDFLKKVVNHQSSTSSSGKKDDLVDKVFAVGAQKSGFRISKDNQEKITDFGRTTYEKATGKKVHPKISN</sequence>
<evidence type="ECO:0000313" key="2">
    <source>
        <dbReference type="Proteomes" id="UP001163324"/>
    </source>
</evidence>
<protein>
    <submittedName>
        <fullName evidence="1">Uncharacterized protein</fullName>
    </submittedName>
</protein>
<name>A0ACC0V6D3_9HYPO</name>
<keyword evidence="2" id="KW-1185">Reference proteome</keyword>